<feature type="compositionally biased region" description="Acidic residues" evidence="4">
    <location>
        <begin position="1117"/>
        <end position="1131"/>
    </location>
</feature>
<evidence type="ECO:0000256" key="1">
    <source>
        <dbReference type="ARBA" id="ARBA00004123"/>
    </source>
</evidence>
<reference evidence="7 8" key="1">
    <citation type="submission" date="2017-12" db="EMBL/GenBank/DDBJ databases">
        <title>Sequencing, de novo assembly and annotation of complete genome of a new Thraustochytrid species, strain FCC1311.</title>
        <authorList>
            <person name="Sedici K."/>
            <person name="Godart F."/>
            <person name="Aiese Cigliano R."/>
            <person name="Sanseverino W."/>
            <person name="Barakat M."/>
            <person name="Ortet P."/>
            <person name="Marechal E."/>
            <person name="Cagnac O."/>
            <person name="Amato A."/>
        </authorList>
    </citation>
    <scope>NUCLEOTIDE SEQUENCE [LARGE SCALE GENOMIC DNA]</scope>
</reference>
<dbReference type="Gene3D" id="1.25.10.10">
    <property type="entry name" value="Leucine-rich Repeat Variant"/>
    <property type="match status" value="1"/>
</dbReference>
<dbReference type="OrthoDB" id="2192888at2759"/>
<keyword evidence="3" id="KW-0539">Nucleus</keyword>
<organism evidence="7 8">
    <name type="scientific">Hondaea fermentalgiana</name>
    <dbReference type="NCBI Taxonomy" id="2315210"/>
    <lineage>
        <taxon>Eukaryota</taxon>
        <taxon>Sar</taxon>
        <taxon>Stramenopiles</taxon>
        <taxon>Bigyra</taxon>
        <taxon>Labyrinthulomycetes</taxon>
        <taxon>Thraustochytrida</taxon>
        <taxon>Thraustochytriidae</taxon>
        <taxon>Hondaea</taxon>
    </lineage>
</organism>
<dbReference type="Pfam" id="PF08161">
    <property type="entry name" value="RRP12_HEAT"/>
    <property type="match status" value="1"/>
</dbReference>
<feature type="region of interest" description="Disordered" evidence="4">
    <location>
        <begin position="1175"/>
        <end position="1300"/>
    </location>
</feature>
<evidence type="ECO:0000259" key="5">
    <source>
        <dbReference type="Pfam" id="PF08161"/>
    </source>
</evidence>
<comment type="similarity">
    <text evidence="2">Belongs to the RRP12 family.</text>
</comment>
<accession>A0A2R5GBP2</accession>
<evidence type="ECO:0000256" key="2">
    <source>
        <dbReference type="ARBA" id="ARBA00007690"/>
    </source>
</evidence>
<comment type="subcellular location">
    <subcellularLocation>
        <location evidence="1">Nucleus</location>
    </subcellularLocation>
</comment>
<keyword evidence="8" id="KW-1185">Reference proteome</keyword>
<sequence length="1342" mass="148113">MSSSGEEDVLARFRGAKRGTADDFARSAAIEALTEVIMEQRTAHKTSKRPSRSPPTATEYFASIMMALEGSAGGQLAPLMFLLSVSLPAVPRPVLRLKGEACVECVQRVLRLDDEAESDDSRLARYCLTVLGSVLSVQEPGRVTWDKPVFFRAFTLLVHSTADERPKLRKVAQQACETVLKGHDGGPGTPHKVVCQLTSSAMKKTALNECASIMRLLSFVTRVSPLLVHNAQQRSVFEVTKQLTRVLSLGHITLSTTALHTLQRFIELLPEGKMRQGDTDEKQLLAAAQKETERICQALAHCMVDTKQLRHITNDAKLCGTWVATVQRAESLRFQIAPDGTKLDGLSSVADAYVNCISAGMRLAADHKLPPLGQPQVALSVGALTALIKTEAAQSTNTLPLLEAVEPLLGPQFEESWPLTLEVLRAYFTARDEAGLAGANAQTIPQTVLDKEKSWLRKLANVREAAINPVTGADKPRMLLRWRGAMERLFATAIAALGPEIILDALPLETGGSQGVAAIRLWLVPLLRENIGTGSASTRLAYFRSNILSTAEKCERASQDASLGPNSAKAQQTRFMQLWSLLPGFCLRAEDIDRPEGLRALAPVLGKAMTDDRYPELVEIVCQALQNILAKVDPAEGSDEEKKEHKEELEVVRDLGRNFLPLLFNQFDQLMEAGASRERADHVLRLISVYALAAPSELVNKLFRQLVQQLLEATQALESTRGAAKTSSKKSSKSKNQHKEEDDGDDDDDDDDDDDEDLEDDEENAEDDDDDDDDDEEELDEERRKTHSLTSLALALVPALDDKSVTLLYRVVQPYLQDEDEPVLQKRAYRVLEAICQHQITWTIARYEELIQILQSSFHASSAGSRTTRLKTMRHVTSALASDKCDLSAVQVRSVFADMLGEVVLCTKETNTKARTAGYKLIVEMAQALESAYLSEEGNETGTGLRQFLHMSVGGLAAQTPHMRSAAVNVCSRLIGEFHKIETLQKDFVEVAQTALMLLKEKSREVVKSCISLAKVCAIRLPPPTLSAVLPTMIENLVQWMDDTKSRFKLRIRVIFERLIKRVGPEPLLECSSLPPDHKLLTYIRKQASYKRRRYERRRAGDTSVGVAPGKRRNRDDEDDSGDDEDDDLEDDRARVRGRKRRGRGGADAQDDEDLVMDEGGEALDLLGASALSRVKARAKASNTASKPANGDDANNGLPSEFKMASDGRIIIPSEDNAGGNEEEDDIGDARKRRRYTSDSDSEDEDGGRTVGSRRGEGAKQGLAMRGKKGKRGQKEAPGAGFKSSKSGGDVKKKSSKFEPYAYIKLDPKLMNHRRKHEAAKQFRGLSGKRFKLKEGKKNRNK</sequence>
<dbReference type="InterPro" id="IPR052087">
    <property type="entry name" value="RRP12"/>
</dbReference>
<evidence type="ECO:0000256" key="3">
    <source>
        <dbReference type="ARBA" id="ARBA00023242"/>
    </source>
</evidence>
<dbReference type="InParanoid" id="A0A2R5GBP2"/>
<feature type="domain" description="RRP12 N-terminal HEAT" evidence="6">
    <location>
        <begin position="53"/>
        <end position="183"/>
    </location>
</feature>
<gene>
    <name evidence="7" type="ORF">FCC1311_046332</name>
</gene>
<feature type="compositionally biased region" description="Basic residues" evidence="4">
    <location>
        <begin position="727"/>
        <end position="736"/>
    </location>
</feature>
<name>A0A2R5GBP2_9STRA</name>
<evidence type="ECO:0000256" key="4">
    <source>
        <dbReference type="SAM" id="MobiDB-lite"/>
    </source>
</evidence>
<evidence type="ECO:0000313" key="8">
    <source>
        <dbReference type="Proteomes" id="UP000241890"/>
    </source>
</evidence>
<feature type="region of interest" description="Disordered" evidence="4">
    <location>
        <begin position="718"/>
        <end position="785"/>
    </location>
</feature>
<evidence type="ECO:0000259" key="6">
    <source>
        <dbReference type="Pfam" id="PF25772"/>
    </source>
</evidence>
<proteinExistence type="inferred from homology"/>
<feature type="domain" description="RRP12 HEAT" evidence="5">
    <location>
        <begin position="394"/>
        <end position="669"/>
    </location>
</feature>
<dbReference type="SUPFAM" id="SSF48371">
    <property type="entry name" value="ARM repeat"/>
    <property type="match status" value="2"/>
</dbReference>
<dbReference type="GO" id="GO:0005634">
    <property type="term" value="C:nucleus"/>
    <property type="evidence" value="ECO:0007669"/>
    <property type="project" value="UniProtKB-SubCell"/>
</dbReference>
<dbReference type="EMBL" id="BEYU01000040">
    <property type="protein sequence ID" value="GBG28410.1"/>
    <property type="molecule type" value="Genomic_DNA"/>
</dbReference>
<dbReference type="InterPro" id="IPR057860">
    <property type="entry name" value="HEAT_RRP12_N"/>
</dbReference>
<feature type="compositionally biased region" description="Acidic residues" evidence="4">
    <location>
        <begin position="742"/>
        <end position="780"/>
    </location>
</feature>
<dbReference type="PANTHER" id="PTHR48287">
    <property type="entry name" value="ARM REPEAT SUPERFAMILY PROTEIN"/>
    <property type="match status" value="1"/>
</dbReference>
<dbReference type="InterPro" id="IPR011989">
    <property type="entry name" value="ARM-like"/>
</dbReference>
<protein>
    <submittedName>
        <fullName evidence="7">RRP12-like protein</fullName>
    </submittedName>
</protein>
<feature type="compositionally biased region" description="Basic and acidic residues" evidence="4">
    <location>
        <begin position="1333"/>
        <end position="1342"/>
    </location>
</feature>
<dbReference type="InterPro" id="IPR016024">
    <property type="entry name" value="ARM-type_fold"/>
</dbReference>
<dbReference type="InterPro" id="IPR012978">
    <property type="entry name" value="HEAT_RRP12"/>
</dbReference>
<dbReference type="Pfam" id="PF25772">
    <property type="entry name" value="HEAT_RRP12_N"/>
    <property type="match status" value="1"/>
</dbReference>
<feature type="region of interest" description="Disordered" evidence="4">
    <location>
        <begin position="1094"/>
        <end position="1156"/>
    </location>
</feature>
<feature type="region of interest" description="Disordered" evidence="4">
    <location>
        <begin position="1313"/>
        <end position="1342"/>
    </location>
</feature>
<evidence type="ECO:0000313" key="7">
    <source>
        <dbReference type="EMBL" id="GBG28410.1"/>
    </source>
</evidence>
<dbReference type="PANTHER" id="PTHR48287:SF1">
    <property type="entry name" value="ARM REPEAT SUPERFAMILY PROTEIN"/>
    <property type="match status" value="1"/>
</dbReference>
<dbReference type="Proteomes" id="UP000241890">
    <property type="component" value="Unassembled WGS sequence"/>
</dbReference>
<comment type="caution">
    <text evidence="7">The sequence shown here is derived from an EMBL/GenBank/DDBJ whole genome shotgun (WGS) entry which is preliminary data.</text>
</comment>